<evidence type="ECO:0000313" key="7">
    <source>
        <dbReference type="EMBL" id="MFC3832262.1"/>
    </source>
</evidence>
<organism evidence="7 8">
    <name type="scientific">Deinococcus rufus</name>
    <dbReference type="NCBI Taxonomy" id="2136097"/>
    <lineage>
        <taxon>Bacteria</taxon>
        <taxon>Thermotogati</taxon>
        <taxon>Deinococcota</taxon>
        <taxon>Deinococci</taxon>
        <taxon>Deinococcales</taxon>
        <taxon>Deinococcaceae</taxon>
        <taxon>Deinococcus</taxon>
    </lineage>
</organism>
<dbReference type="Gene3D" id="3.30.160.110">
    <property type="entry name" value="Siroheme synthase, domain 2"/>
    <property type="match status" value="1"/>
</dbReference>
<comment type="catalytic activity">
    <reaction evidence="6">
        <text>precorrin-2 + NAD(+) = sirohydrochlorin + NADH + 2 H(+)</text>
        <dbReference type="Rhea" id="RHEA:15613"/>
        <dbReference type="ChEBI" id="CHEBI:15378"/>
        <dbReference type="ChEBI" id="CHEBI:57540"/>
        <dbReference type="ChEBI" id="CHEBI:57945"/>
        <dbReference type="ChEBI" id="CHEBI:58351"/>
        <dbReference type="ChEBI" id="CHEBI:58827"/>
        <dbReference type="EC" id="1.3.1.76"/>
    </reaction>
</comment>
<dbReference type="SUPFAM" id="SSF51735">
    <property type="entry name" value="NAD(P)-binding Rossmann-fold domains"/>
    <property type="match status" value="1"/>
</dbReference>
<dbReference type="Proteomes" id="UP001595803">
    <property type="component" value="Unassembled WGS sequence"/>
</dbReference>
<keyword evidence="3" id="KW-0560">Oxidoreductase</keyword>
<evidence type="ECO:0000256" key="4">
    <source>
        <dbReference type="ARBA" id="ARBA00023027"/>
    </source>
</evidence>
<name>A0ABV7Z4D6_9DEIO</name>
<keyword evidence="8" id="KW-1185">Reference proteome</keyword>
<gene>
    <name evidence="7" type="ORF">ACFOSB_05275</name>
</gene>
<dbReference type="SUPFAM" id="SSF75615">
    <property type="entry name" value="Siroheme synthase middle domains-like"/>
    <property type="match status" value="1"/>
</dbReference>
<protein>
    <recommendedName>
        <fullName evidence="2">precorrin-2 dehydrogenase</fullName>
        <ecNumber evidence="2">1.3.1.76</ecNumber>
    </recommendedName>
</protein>
<evidence type="ECO:0000256" key="1">
    <source>
        <dbReference type="ARBA" id="ARBA00005010"/>
    </source>
</evidence>
<keyword evidence="4" id="KW-0520">NAD</keyword>
<dbReference type="NCBIfam" id="TIGR01470">
    <property type="entry name" value="cysG_Nterm"/>
    <property type="match status" value="1"/>
</dbReference>
<dbReference type="InterPro" id="IPR028161">
    <property type="entry name" value="Met8-like"/>
</dbReference>
<comment type="caution">
    <text evidence="7">The sequence shown here is derived from an EMBL/GenBank/DDBJ whole genome shotgun (WGS) entry which is preliminary data.</text>
</comment>
<reference evidence="8" key="1">
    <citation type="journal article" date="2019" name="Int. J. Syst. Evol. Microbiol.">
        <title>The Global Catalogue of Microorganisms (GCM) 10K type strain sequencing project: providing services to taxonomists for standard genome sequencing and annotation.</title>
        <authorList>
            <consortium name="The Broad Institute Genomics Platform"/>
            <consortium name="The Broad Institute Genome Sequencing Center for Infectious Disease"/>
            <person name="Wu L."/>
            <person name="Ma J."/>
        </authorList>
    </citation>
    <scope>NUCLEOTIDE SEQUENCE [LARGE SCALE GENOMIC DNA]</scope>
    <source>
        <strain evidence="8">CCTCC AB 2017081</strain>
    </source>
</reference>
<dbReference type="Pfam" id="PF13241">
    <property type="entry name" value="NAD_binding_7"/>
    <property type="match status" value="1"/>
</dbReference>
<dbReference type="EMBL" id="JBHRZG010000006">
    <property type="protein sequence ID" value="MFC3832262.1"/>
    <property type="molecule type" value="Genomic_DNA"/>
</dbReference>
<evidence type="ECO:0000256" key="2">
    <source>
        <dbReference type="ARBA" id="ARBA00012400"/>
    </source>
</evidence>
<evidence type="ECO:0000256" key="3">
    <source>
        <dbReference type="ARBA" id="ARBA00023002"/>
    </source>
</evidence>
<dbReference type="EC" id="1.3.1.76" evidence="2"/>
<dbReference type="RefSeq" id="WP_322474304.1">
    <property type="nucleotide sequence ID" value="NZ_JBHRZG010000006.1"/>
</dbReference>
<sequence length="188" mass="19277">MSLAAILELHGARAVVVGGGRVAARRARTLLDAGLDVHVVAPGVLPEVRALPVTCAERGYRSGDLAGAALVVAATDDAHLNDTVTAEARSLGIPVNHAGHAERGTLRFPAVARRGGVQVAVTTGRELPMLAQALTELIAPLLPDAAHLDAWAQRRDAALTVDGEARATALAGLRDDIRAHLGLPGSSA</sequence>
<dbReference type="PANTHER" id="PTHR35330:SF1">
    <property type="entry name" value="SIROHEME BIOSYNTHESIS PROTEIN MET8"/>
    <property type="match status" value="1"/>
</dbReference>
<accession>A0ABV7Z4D6</accession>
<evidence type="ECO:0000256" key="6">
    <source>
        <dbReference type="ARBA" id="ARBA00047561"/>
    </source>
</evidence>
<proteinExistence type="predicted"/>
<dbReference type="InterPro" id="IPR036291">
    <property type="entry name" value="NAD(P)-bd_dom_sf"/>
</dbReference>
<keyword evidence="5" id="KW-0627">Porphyrin biosynthesis</keyword>
<dbReference type="PANTHER" id="PTHR35330">
    <property type="entry name" value="SIROHEME BIOSYNTHESIS PROTEIN MET8"/>
    <property type="match status" value="1"/>
</dbReference>
<evidence type="ECO:0000256" key="5">
    <source>
        <dbReference type="ARBA" id="ARBA00023244"/>
    </source>
</evidence>
<dbReference type="Gene3D" id="3.40.50.720">
    <property type="entry name" value="NAD(P)-binding Rossmann-like Domain"/>
    <property type="match status" value="1"/>
</dbReference>
<evidence type="ECO:0000313" key="8">
    <source>
        <dbReference type="Proteomes" id="UP001595803"/>
    </source>
</evidence>
<dbReference type="InterPro" id="IPR006367">
    <property type="entry name" value="Sirohaem_synthase_N"/>
</dbReference>
<comment type="pathway">
    <text evidence="1">Porphyrin-containing compound metabolism; siroheme biosynthesis; sirohydrochlorin from precorrin-2: step 1/1.</text>
</comment>